<name>A0A2M4DK63_ANODA</name>
<evidence type="ECO:0000313" key="1">
    <source>
        <dbReference type="EMBL" id="MBW77929.1"/>
    </source>
</evidence>
<protein>
    <submittedName>
        <fullName evidence="1">Putative secreted protein</fullName>
    </submittedName>
</protein>
<proteinExistence type="predicted"/>
<dbReference type="EMBL" id="GGFL01013751">
    <property type="protein sequence ID" value="MBW77929.1"/>
    <property type="molecule type" value="Transcribed_RNA"/>
</dbReference>
<organism evidence="1">
    <name type="scientific">Anopheles darlingi</name>
    <name type="common">Mosquito</name>
    <dbReference type="NCBI Taxonomy" id="43151"/>
    <lineage>
        <taxon>Eukaryota</taxon>
        <taxon>Metazoa</taxon>
        <taxon>Ecdysozoa</taxon>
        <taxon>Arthropoda</taxon>
        <taxon>Hexapoda</taxon>
        <taxon>Insecta</taxon>
        <taxon>Pterygota</taxon>
        <taxon>Neoptera</taxon>
        <taxon>Endopterygota</taxon>
        <taxon>Diptera</taxon>
        <taxon>Nematocera</taxon>
        <taxon>Culicoidea</taxon>
        <taxon>Culicidae</taxon>
        <taxon>Anophelinae</taxon>
        <taxon>Anopheles</taxon>
    </lineage>
</organism>
<accession>A0A2M4DK63</accession>
<reference evidence="1" key="1">
    <citation type="submission" date="2018-01" db="EMBL/GenBank/DDBJ databases">
        <title>An insight into the sialome of Amazonian anophelines.</title>
        <authorList>
            <person name="Ribeiro J.M."/>
            <person name="Scarpassa V."/>
            <person name="Calvo E."/>
        </authorList>
    </citation>
    <scope>NUCLEOTIDE SEQUENCE</scope>
</reference>
<dbReference type="AlphaFoldDB" id="A0A2M4DK63"/>
<sequence length="199" mass="22875">MSVMLHGRYLELFFLQTVLEAQQHWRRFTVDIAVLEHGNQTLAIHRFTGEELQILEASEQILHYLVDVGLEHLNLFWRLLFKLGHKLLHVILQVGGELFFVGETGLDETVVQDDVDSALGGRIRAFVSFLGRWVGTIQLHVTQGARYVLTVHLVHDVVHQLHLVGVGEHLVTGEDILPNFHFAGGWRKLRKLRCFHLRI</sequence>